<name>A0A9W4SGC1_9GLOM</name>
<feature type="chain" id="PRO_5040928495" evidence="1">
    <location>
        <begin position="26"/>
        <end position="156"/>
    </location>
</feature>
<evidence type="ECO:0000313" key="2">
    <source>
        <dbReference type="EMBL" id="CAI2166091.1"/>
    </source>
</evidence>
<sequence>MKFFSNTFLVLGLLVVGGLTAPAPAIEERGINGINCKVTSLQPKTWQLGKDAQVEWACTGFKRGFRKAPAEDLIFIEIGTGTSKNFKYVDTIDDRAKVREKSFSWKLERPYKPGKNYIIRLRHKKKGDQDPTDFKAYEALDWKYSKNFELKPFAKK</sequence>
<reference evidence="2" key="1">
    <citation type="submission" date="2022-08" db="EMBL/GenBank/DDBJ databases">
        <authorList>
            <person name="Kallberg Y."/>
            <person name="Tangrot J."/>
            <person name="Rosling A."/>
        </authorList>
    </citation>
    <scope>NUCLEOTIDE SEQUENCE</scope>
    <source>
        <strain evidence="2">Wild A</strain>
    </source>
</reference>
<dbReference type="Proteomes" id="UP001153678">
    <property type="component" value="Unassembled WGS sequence"/>
</dbReference>
<evidence type="ECO:0000313" key="3">
    <source>
        <dbReference type="Proteomes" id="UP001153678"/>
    </source>
</evidence>
<dbReference type="EMBL" id="CAMKVN010000273">
    <property type="protein sequence ID" value="CAI2166091.1"/>
    <property type="molecule type" value="Genomic_DNA"/>
</dbReference>
<dbReference type="AlphaFoldDB" id="A0A9W4SGC1"/>
<protein>
    <submittedName>
        <fullName evidence="2">10042_t:CDS:1</fullName>
    </submittedName>
</protein>
<keyword evidence="3" id="KW-1185">Reference proteome</keyword>
<evidence type="ECO:0000256" key="1">
    <source>
        <dbReference type="SAM" id="SignalP"/>
    </source>
</evidence>
<feature type="signal peptide" evidence="1">
    <location>
        <begin position="1"/>
        <end position="25"/>
    </location>
</feature>
<keyword evidence="1" id="KW-0732">Signal</keyword>
<accession>A0A9W4SGC1</accession>
<proteinExistence type="predicted"/>
<comment type="caution">
    <text evidence="2">The sequence shown here is derived from an EMBL/GenBank/DDBJ whole genome shotgun (WGS) entry which is preliminary data.</text>
</comment>
<gene>
    <name evidence="2" type="ORF">FWILDA_LOCUS2398</name>
</gene>
<organism evidence="2 3">
    <name type="scientific">Funneliformis geosporum</name>
    <dbReference type="NCBI Taxonomy" id="1117311"/>
    <lineage>
        <taxon>Eukaryota</taxon>
        <taxon>Fungi</taxon>
        <taxon>Fungi incertae sedis</taxon>
        <taxon>Mucoromycota</taxon>
        <taxon>Glomeromycotina</taxon>
        <taxon>Glomeromycetes</taxon>
        <taxon>Glomerales</taxon>
        <taxon>Glomeraceae</taxon>
        <taxon>Funneliformis</taxon>
    </lineage>
</organism>